<dbReference type="HOGENOM" id="CLU_3094371_0_0_3"/>
<geneLocation type="plasmid" evidence="1 2">
    <name>pREB2</name>
</geneLocation>
<proteinExistence type="predicted"/>
<dbReference type="EMBL" id="CP000839">
    <property type="protein sequence ID" value="ABW32089.1"/>
    <property type="molecule type" value="Genomic_DNA"/>
</dbReference>
<dbReference type="Proteomes" id="UP000000268">
    <property type="component" value="Plasmid pREB2"/>
</dbReference>
<reference evidence="1 2" key="1">
    <citation type="journal article" date="2008" name="Proc. Natl. Acad. Sci. U.S.A.">
        <title>Niche adaptation and genome expansion in the chlorophyll d-producing cyanobacterium Acaryochloris marina.</title>
        <authorList>
            <person name="Swingley W.D."/>
            <person name="Chen M."/>
            <person name="Cheung P.C."/>
            <person name="Conrad A.L."/>
            <person name="Dejesa L.C."/>
            <person name="Hao J."/>
            <person name="Honchak B.M."/>
            <person name="Karbach L.E."/>
            <person name="Kurdoglu A."/>
            <person name="Lahiri S."/>
            <person name="Mastrian S.D."/>
            <person name="Miyashita H."/>
            <person name="Page L."/>
            <person name="Ramakrishna P."/>
            <person name="Satoh S."/>
            <person name="Sattley W.M."/>
            <person name="Shimada Y."/>
            <person name="Taylor H.L."/>
            <person name="Tomo T."/>
            <person name="Tsuchiya T."/>
            <person name="Wang Z.T."/>
            <person name="Raymond J."/>
            <person name="Mimuro M."/>
            <person name="Blankenship R.E."/>
            <person name="Touchman J.W."/>
        </authorList>
    </citation>
    <scope>NUCLEOTIDE SEQUENCE [LARGE SCALE GENOMIC DNA]</scope>
    <source>
        <strain evidence="2">MBIC 11017</strain>
        <plasmid evidence="2">Plasmid pREB2</plasmid>
    </source>
</reference>
<evidence type="ECO:0000313" key="2">
    <source>
        <dbReference type="Proteomes" id="UP000000268"/>
    </source>
</evidence>
<accession>A8ZLR2</accession>
<sequence>MKSSSVATARQNLSWLILGGATPVMSLIYCSDGFARVSPKNLFSRNSLMLR</sequence>
<name>A8ZLR2_ACAM1</name>
<gene>
    <name evidence="1" type="ordered locus">AM1_B0371</name>
</gene>
<organism evidence="1 2">
    <name type="scientific">Acaryochloris marina (strain MBIC 11017)</name>
    <dbReference type="NCBI Taxonomy" id="329726"/>
    <lineage>
        <taxon>Bacteria</taxon>
        <taxon>Bacillati</taxon>
        <taxon>Cyanobacteriota</taxon>
        <taxon>Cyanophyceae</taxon>
        <taxon>Acaryochloridales</taxon>
        <taxon>Acaryochloridaceae</taxon>
        <taxon>Acaryochloris</taxon>
    </lineage>
</organism>
<evidence type="ECO:0000313" key="1">
    <source>
        <dbReference type="EMBL" id="ABW32089.1"/>
    </source>
</evidence>
<protein>
    <submittedName>
        <fullName evidence="1">Uncharacterized protein</fullName>
    </submittedName>
</protein>
<keyword evidence="1" id="KW-0614">Plasmid</keyword>
<keyword evidence="2" id="KW-1185">Reference proteome</keyword>
<dbReference type="AlphaFoldDB" id="A8ZLR2"/>
<dbReference type="KEGG" id="amr:AM1_B0371"/>